<dbReference type="PROSITE" id="PS51999">
    <property type="entry name" value="ZF_GRF"/>
    <property type="match status" value="1"/>
</dbReference>
<evidence type="ECO:0000256" key="2">
    <source>
        <dbReference type="ARBA" id="ARBA00022771"/>
    </source>
</evidence>
<dbReference type="GO" id="GO:0008270">
    <property type="term" value="F:zinc ion binding"/>
    <property type="evidence" value="ECO:0007669"/>
    <property type="project" value="UniProtKB-KW"/>
</dbReference>
<reference evidence="8" key="1">
    <citation type="submission" date="2020-07" db="EMBL/GenBank/DDBJ databases">
        <title>Ethylene signaling mediates host invasion by parasitic plants.</title>
        <authorList>
            <person name="Yoshida S."/>
        </authorList>
    </citation>
    <scope>NUCLEOTIDE SEQUENCE</scope>
    <source>
        <strain evidence="8">Okayama</strain>
    </source>
</reference>
<name>A0A830CFQ1_9LAMI</name>
<dbReference type="Proteomes" id="UP000653305">
    <property type="component" value="Unassembled WGS sequence"/>
</dbReference>
<feature type="region of interest" description="Disordered" evidence="6">
    <location>
        <begin position="164"/>
        <end position="235"/>
    </location>
</feature>
<feature type="compositionally biased region" description="Basic and acidic residues" evidence="6">
    <location>
        <begin position="164"/>
        <end position="173"/>
    </location>
</feature>
<gene>
    <name evidence="8" type="ORF">PHJA_001949700</name>
</gene>
<accession>A0A830CFQ1</accession>
<keyword evidence="2 4" id="KW-0863">Zinc-finger</keyword>
<keyword evidence="3" id="KW-0862">Zinc</keyword>
<organism evidence="8 9">
    <name type="scientific">Phtheirospermum japonicum</name>
    <dbReference type="NCBI Taxonomy" id="374723"/>
    <lineage>
        <taxon>Eukaryota</taxon>
        <taxon>Viridiplantae</taxon>
        <taxon>Streptophyta</taxon>
        <taxon>Embryophyta</taxon>
        <taxon>Tracheophyta</taxon>
        <taxon>Spermatophyta</taxon>
        <taxon>Magnoliopsida</taxon>
        <taxon>eudicotyledons</taxon>
        <taxon>Gunneridae</taxon>
        <taxon>Pentapetalae</taxon>
        <taxon>asterids</taxon>
        <taxon>lamiids</taxon>
        <taxon>Lamiales</taxon>
        <taxon>Orobanchaceae</taxon>
        <taxon>Orobanchaceae incertae sedis</taxon>
        <taxon>Phtheirospermum</taxon>
    </lineage>
</organism>
<proteinExistence type="predicted"/>
<evidence type="ECO:0000259" key="7">
    <source>
        <dbReference type="PROSITE" id="PS51999"/>
    </source>
</evidence>
<feature type="coiled-coil region" evidence="5">
    <location>
        <begin position="523"/>
        <end position="585"/>
    </location>
</feature>
<evidence type="ECO:0000256" key="1">
    <source>
        <dbReference type="ARBA" id="ARBA00022723"/>
    </source>
</evidence>
<feature type="compositionally biased region" description="Basic and acidic residues" evidence="6">
    <location>
        <begin position="130"/>
        <end position="140"/>
    </location>
</feature>
<feature type="compositionally biased region" description="Polar residues" evidence="6">
    <location>
        <begin position="142"/>
        <end position="151"/>
    </location>
</feature>
<dbReference type="InterPro" id="IPR010666">
    <property type="entry name" value="Znf_GRF"/>
</dbReference>
<feature type="region of interest" description="Disordered" evidence="6">
    <location>
        <begin position="300"/>
        <end position="322"/>
    </location>
</feature>
<dbReference type="EMBL" id="BMAC01000513">
    <property type="protein sequence ID" value="GFP98056.1"/>
    <property type="molecule type" value="Genomic_DNA"/>
</dbReference>
<feature type="region of interest" description="Disordered" evidence="6">
    <location>
        <begin position="130"/>
        <end position="151"/>
    </location>
</feature>
<evidence type="ECO:0000256" key="5">
    <source>
        <dbReference type="SAM" id="Coils"/>
    </source>
</evidence>
<keyword evidence="5" id="KW-0175">Coiled coil</keyword>
<keyword evidence="9" id="KW-1185">Reference proteome</keyword>
<dbReference type="AlphaFoldDB" id="A0A830CFQ1"/>
<evidence type="ECO:0000256" key="6">
    <source>
        <dbReference type="SAM" id="MobiDB-lite"/>
    </source>
</evidence>
<sequence length="588" mass="65845">MAGLRAYHFPAEENTAKVSSPCRTRALWSEHLSSAEKPTSPAETPLPPPQVRYERCFLCPICNHNFLKWADQVRPDELVDVPNCGGCSAGVCRARRERSGPNAGRTLFMCRIKEGEGSCGYRVWQDELEKSTPGRDEERINLPQSPTINGVYTTHANNELVKENEQINERSKSNNESPVIESSGRAQRTSAERVTSFQSLSPTANSSHTKPVNTDFVEENNKSNGGANNKSSRRAHILSDVRMTLFPTLMVNSDHTEPANVDLVEESKEGNEGADNESHLIDTSNLECVGVTFRKMDLSNELSSRRPHKRSRHGDLKGDESTLSALGVSSQDKILVNSGDLTTLTKILIGSKTYNKPLLNPCHNPQLSSIEPNDPSTETNIQHVMSKSISKAFGQAAMHLQNDFLALLDKMDVTEHEAMTRAAQATFAALDRLLFDHRDFKGHAEEYIHCATSLAEIERSMPGDESQRKLIEHCSSERRKLDEINSVHAKAVDSVNNNRKRLKLLQEEVSSTMDWLFQIEAELSCCEVEMRSMEGELENISRNKEDLEEKYVTAANELERLKELIERKEAERDAVKAAFERAKESLRG</sequence>
<comment type="caution">
    <text evidence="8">The sequence shown here is derived from an EMBL/GenBank/DDBJ whole genome shotgun (WGS) entry which is preliminary data.</text>
</comment>
<dbReference type="OrthoDB" id="2425403at2759"/>
<feature type="compositionally biased region" description="Polar residues" evidence="6">
    <location>
        <begin position="184"/>
        <end position="212"/>
    </location>
</feature>
<evidence type="ECO:0000256" key="4">
    <source>
        <dbReference type="PROSITE-ProRule" id="PRU01343"/>
    </source>
</evidence>
<evidence type="ECO:0000256" key="3">
    <source>
        <dbReference type="ARBA" id="ARBA00022833"/>
    </source>
</evidence>
<keyword evidence="1" id="KW-0479">Metal-binding</keyword>
<evidence type="ECO:0000313" key="9">
    <source>
        <dbReference type="Proteomes" id="UP000653305"/>
    </source>
</evidence>
<feature type="domain" description="GRF-type" evidence="7">
    <location>
        <begin position="84"/>
        <end position="128"/>
    </location>
</feature>
<protein>
    <recommendedName>
        <fullName evidence="7">GRF-type domain-containing protein</fullName>
    </recommendedName>
</protein>
<evidence type="ECO:0000313" key="8">
    <source>
        <dbReference type="EMBL" id="GFP98056.1"/>
    </source>
</evidence>